<name>A0ABD3PXC2_9STRA</name>
<dbReference type="EMBL" id="JABMIG020000122">
    <property type="protein sequence ID" value="KAL3790800.1"/>
    <property type="molecule type" value="Genomic_DNA"/>
</dbReference>
<dbReference type="Proteomes" id="UP001516023">
    <property type="component" value="Unassembled WGS sequence"/>
</dbReference>
<comment type="caution">
    <text evidence="2">The sequence shown here is derived from an EMBL/GenBank/DDBJ whole genome shotgun (WGS) entry which is preliminary data.</text>
</comment>
<feature type="region of interest" description="Disordered" evidence="1">
    <location>
        <begin position="107"/>
        <end position="127"/>
    </location>
</feature>
<evidence type="ECO:0000256" key="1">
    <source>
        <dbReference type="SAM" id="MobiDB-lite"/>
    </source>
</evidence>
<feature type="region of interest" description="Disordered" evidence="1">
    <location>
        <begin position="1"/>
        <end position="51"/>
    </location>
</feature>
<gene>
    <name evidence="2" type="ORF">HJC23_004701</name>
</gene>
<organism evidence="2 3">
    <name type="scientific">Cyclotella cryptica</name>
    <dbReference type="NCBI Taxonomy" id="29204"/>
    <lineage>
        <taxon>Eukaryota</taxon>
        <taxon>Sar</taxon>
        <taxon>Stramenopiles</taxon>
        <taxon>Ochrophyta</taxon>
        <taxon>Bacillariophyta</taxon>
        <taxon>Coscinodiscophyceae</taxon>
        <taxon>Thalassiosirophycidae</taxon>
        <taxon>Stephanodiscales</taxon>
        <taxon>Stephanodiscaceae</taxon>
        <taxon>Cyclotella</taxon>
    </lineage>
</organism>
<feature type="compositionally biased region" description="Basic and acidic residues" evidence="1">
    <location>
        <begin position="1"/>
        <end position="18"/>
    </location>
</feature>
<accession>A0ABD3PXC2</accession>
<protein>
    <submittedName>
        <fullName evidence="2">Uncharacterized protein</fullName>
    </submittedName>
</protein>
<keyword evidence="3" id="KW-1185">Reference proteome</keyword>
<evidence type="ECO:0000313" key="2">
    <source>
        <dbReference type="EMBL" id="KAL3790800.1"/>
    </source>
</evidence>
<reference evidence="2 3" key="1">
    <citation type="journal article" date="2020" name="G3 (Bethesda)">
        <title>Improved Reference Genome for Cyclotella cryptica CCMP332, a Model for Cell Wall Morphogenesis, Salinity Adaptation, and Lipid Production in Diatoms (Bacillariophyta).</title>
        <authorList>
            <person name="Roberts W.R."/>
            <person name="Downey K.M."/>
            <person name="Ruck E.C."/>
            <person name="Traller J.C."/>
            <person name="Alverson A.J."/>
        </authorList>
    </citation>
    <scope>NUCLEOTIDE SEQUENCE [LARGE SCALE GENOMIC DNA]</scope>
    <source>
        <strain evidence="2 3">CCMP332</strain>
    </source>
</reference>
<feature type="region of interest" description="Disordered" evidence="1">
    <location>
        <begin position="63"/>
        <end position="86"/>
    </location>
</feature>
<sequence length="1497" mass="164702">MDKESTGNFFHDHPDANVDHNWASSPGRRRHTTPQTAISTPSNPPWTRDEFLDDFDDDDDAFFNSGSVEDEPAADATKEDVDKTMSSTDTTFGMLSLTYDSIDASAIRSSGPAASPTAGETSLPFEDEDIDDDTEFIEFDKRHLIHLRDVESSYRTVARSCLVIHQWMYSNEDDSCQDPSPLALVLNNNDDNKRTMRPLLIQSSSILHMQRFHRRASRILSSLTTCLAQHSAPACRRLMAHTLACVARATYAKLLCDPRIMTELPPCLDRLQEDCLAVAHSLIVAALEDGDDCVSSSAVEALGVLTLDSNESLSVEIRSIAECIDPNGLVYEHGSRIVRYDEHATMKEIQFKVWSNGVFPRMSRLLQRMSLYVSRHHVARVIPLLTAVFVHALREGPETMPQRRAMRTGKVSHAKRGWMETDAVGLVREYVEMLLSLLEEGGDVIAQRGLHRGVAVSCIRLSEACPLASWIGKASRCAVSTLTRQLNEETAILLPSLLSVEKESMVDSPEAVSSTLSSAVVPPEIIAGMVALLLVALRGIPLNERASGLISALRAVLLFLPMAVPIPREGCGLPDVPVSFIPGDGKCNAHRLGRIGLLTEIAILVMIDGNNNNMDHLKADEFLELQSVPSDIVGTDKDSSKEKILGSRAMLLNQILQSYHLSPIWDSQQKKNFQVFRPVDEMIWTFCSVLLQIGRHREHAFSKDFSFVVEWSNLGLVMVDNFGKFICRPSTPSPFSHAARAAFTDLLAILKKRSGLYPPSTLSIRDNMLPYLLLTNNDATITSPPVPNTQGLSVVGGPGRQMPHVSSALSKISQNILILWSKARTAYSSGEEGSPTSNAAGNIVLAAIIVDAWLGRCVINHDTKQSNEGQLEVAPNLLSHIQAEMTSLLESLRVNLTSKGMLTSLLKEDPSTYFNANVHLFRICMASLEAVANMSVILWDMEIRKIKGDVEALENKVGPLAVSILQSFISSSREALDLSANEGRDVMILSLYQQVAIDAGDAAARIEEFSSAHVVESQTHHDDIAMSFQPSPLTSSREGLKGRRSLENMLRMILNCSGSIHIMKHEKKAAFNEFSSMKELPPTLMSQVQPIHQCAFVLYHHARLVVTRLVANAVTASALAFPPSPAAPKRVHPLSPHRLSSLLQHSVIETYRRPRDLPILIPVQSDQSDPSPIFIDGNEPVALTGCSDPVSLTMTYDVRRIRRADLSEQFVLIVTMMLYNLTPVPICNGVRVDLRASQEFDAGSGSVATALYKHEIKGGDFVMWESCFGSFSASNLSLQASITFRDMEKESVTRKWVSLGGTEGEHGKSDVFAQDDEDEETTDVTVLCQSVTISAVQMLQPCPLVYFGSRHKDIQNGVGDDIAFRFLWSNMNLECSKHFLSTDEVRFDVKCGCVALVTTDAITSSSGCAFVTPDGVKVLCLLERTGNDSHSLRVRSDSTQILQSLTGTVHSQSYFITFLFGPAASSVLKSSADSLQPKLEHDFPSMTMVHRPVNVSQ</sequence>
<evidence type="ECO:0000313" key="3">
    <source>
        <dbReference type="Proteomes" id="UP001516023"/>
    </source>
</evidence>
<proteinExistence type="predicted"/>